<dbReference type="InterPro" id="IPR006059">
    <property type="entry name" value="SBP"/>
</dbReference>
<sequence length="500" mass="53429">MTGPTPHILGRRALLGGAAGLAAAGLVGCSDGGPTGPGTLPGGAGKNGGKGQNGGKGAITWWDHNVNLQKANGAAYDAFTKESGIGVDYTYVQTAKLGQTLQLAKQSKQLPNIHSTAGLELSIPALIADGWFQPIEWEQDVRDRFGDDGLVDGLHVFDDKIYSFPIFADKQYVAAQWYNKSFIDKAGIGQPPTDYDEFRDACRKVMAANEGSFGFIFALGHTGRLSEQVNAMAQAAGFEGLDGTLFRTGEVAYHDQAYLAVIEFLRSLQTDKLVFPGASSLDDQTARARWAAGAAGYYMDGPWCSGTVQTEMPQFLTSLDVGPMLVPDASHELVAYRGRQGGNYYVSSAAEQGDACSRLLSYLPGEKYNIAIADAMAQPPYDLTAIEKSKAIEPWRRLIASYQDCVFIAPQATLQNADVQQVARHSKDIKPGLGEIVQGVFSGDVTDVRGALKKLSDATAADREQAIAKAKAAGASVSADSYAFGSWKPRTDFTSSMYSR</sequence>
<evidence type="ECO:0000313" key="2">
    <source>
        <dbReference type="Proteomes" id="UP000199103"/>
    </source>
</evidence>
<dbReference type="InterPro" id="IPR006311">
    <property type="entry name" value="TAT_signal"/>
</dbReference>
<organism evidence="1 2">
    <name type="scientific">Microlunatus soli</name>
    <dbReference type="NCBI Taxonomy" id="630515"/>
    <lineage>
        <taxon>Bacteria</taxon>
        <taxon>Bacillati</taxon>
        <taxon>Actinomycetota</taxon>
        <taxon>Actinomycetes</taxon>
        <taxon>Propionibacteriales</taxon>
        <taxon>Propionibacteriaceae</taxon>
        <taxon>Microlunatus</taxon>
    </lineage>
</organism>
<dbReference type="OrthoDB" id="9770625at2"/>
<dbReference type="EMBL" id="LT629772">
    <property type="protein sequence ID" value="SDT27909.1"/>
    <property type="molecule type" value="Genomic_DNA"/>
</dbReference>
<dbReference type="STRING" id="630515.SAMN04489812_4939"/>
<dbReference type="PANTHER" id="PTHR43649">
    <property type="entry name" value="ARABINOSE-BINDING PROTEIN-RELATED"/>
    <property type="match status" value="1"/>
</dbReference>
<protein>
    <submittedName>
        <fullName evidence="1">Multiple sugar transport system substrate-binding protein</fullName>
    </submittedName>
</protein>
<evidence type="ECO:0000313" key="1">
    <source>
        <dbReference type="EMBL" id="SDT27909.1"/>
    </source>
</evidence>
<dbReference type="SUPFAM" id="SSF53850">
    <property type="entry name" value="Periplasmic binding protein-like II"/>
    <property type="match status" value="1"/>
</dbReference>
<keyword evidence="1" id="KW-0762">Sugar transport</keyword>
<dbReference type="PROSITE" id="PS51318">
    <property type="entry name" value="TAT"/>
    <property type="match status" value="1"/>
</dbReference>
<gene>
    <name evidence="1" type="ORF">SAMN04489812_4939</name>
</gene>
<dbReference type="PANTHER" id="PTHR43649:SF12">
    <property type="entry name" value="DIACETYLCHITOBIOSE BINDING PROTEIN DASA"/>
    <property type="match status" value="1"/>
</dbReference>
<reference evidence="1 2" key="1">
    <citation type="submission" date="2016-10" db="EMBL/GenBank/DDBJ databases">
        <authorList>
            <person name="de Groot N.N."/>
        </authorList>
    </citation>
    <scope>NUCLEOTIDE SEQUENCE [LARGE SCALE GENOMIC DNA]</scope>
    <source>
        <strain evidence="1 2">DSM 21800</strain>
    </source>
</reference>
<keyword evidence="1" id="KW-0813">Transport</keyword>
<keyword evidence="2" id="KW-1185">Reference proteome</keyword>
<accession>A0A1H1Z2S9</accession>
<dbReference type="Proteomes" id="UP000199103">
    <property type="component" value="Chromosome I"/>
</dbReference>
<name>A0A1H1Z2S9_9ACTN</name>
<dbReference type="AlphaFoldDB" id="A0A1H1Z2S9"/>
<dbReference type="Gene3D" id="3.40.190.10">
    <property type="entry name" value="Periplasmic binding protein-like II"/>
    <property type="match status" value="1"/>
</dbReference>
<dbReference type="Pfam" id="PF13416">
    <property type="entry name" value="SBP_bac_8"/>
    <property type="match status" value="1"/>
</dbReference>
<dbReference type="RefSeq" id="WP_091528465.1">
    <property type="nucleotide sequence ID" value="NZ_LT629772.1"/>
</dbReference>
<proteinExistence type="predicted"/>
<dbReference type="InterPro" id="IPR050490">
    <property type="entry name" value="Bact_solute-bd_prot1"/>
</dbReference>